<feature type="compositionally biased region" description="Low complexity" evidence="2">
    <location>
        <begin position="8"/>
        <end position="26"/>
    </location>
</feature>
<accession>W9YFW9</accession>
<dbReference type="STRING" id="1182542.W9YFW9"/>
<dbReference type="RefSeq" id="XP_007728672.1">
    <property type="nucleotide sequence ID" value="XM_007730482.1"/>
</dbReference>
<evidence type="ECO:0008006" key="5">
    <source>
        <dbReference type="Google" id="ProtNLM"/>
    </source>
</evidence>
<dbReference type="GeneID" id="19164472"/>
<proteinExistence type="predicted"/>
<dbReference type="AlphaFoldDB" id="W9YFW9"/>
<dbReference type="HOGENOM" id="CLU_030046_1_0_1"/>
<dbReference type="PANTHER" id="PTHR35179">
    <property type="entry name" value="PROTEIN CBG02620"/>
    <property type="match status" value="1"/>
</dbReference>
<dbReference type="PANTHER" id="PTHR35179:SF2">
    <property type="entry name" value="START DOMAIN-CONTAINING PROTEIN"/>
    <property type="match status" value="1"/>
</dbReference>
<sequence length="523" mass="59204">MSKASNTSFWRGSGSWRGSSFPPSRGFPQRGTWRKSEESKPPTTKTTTPPPRGELVTELKAEELSLSEHNHDPKIRDCSYVASYSWADGESPSPTVIIPGKPPLWAPPAVNRRLEPDKGDFYRDPNAARYPSYPMEPAIQAVLKQHPQFPTQDIDIVTCTSALGNLSRFARGVEKEFRIILARVGTTVFLVRRENSPTELISDIQGYGHSFPDEYTKWEKDVETSVSHQRIVQYRLGGLHLLVRFGVDGYLRQESASPDHQPPEATSSIETLGARSNGHAIATATGKGGLQIKAGGRPIPQESIFDLKTRSQFDHLTRTIKKEINLTEILPRLWMAQVPNLIVGYHDRGRFQDIRVQDMRPEIESWEVENAHHNRRLASLLQELVEMARNCRTNLEICRSESGPLEIRRLADNGVEVLPPHLQDWWLRGPEHDQEATPQEDSSNLDKLLGNHVRLGTGSSPNVADEEHNVADYEQHWQADEEHNVPDYKEHWQADSEVYSDDESEKDYTACSESCEYCGHCLY</sequence>
<protein>
    <recommendedName>
        <fullName evidence="5">Geranylgeranyl pyrophosphate synthetase</fullName>
    </recommendedName>
</protein>
<dbReference type="eggNOG" id="ENOG502QRQN">
    <property type="taxonomic scope" value="Eukaryota"/>
</dbReference>
<dbReference type="Proteomes" id="UP000019478">
    <property type="component" value="Unassembled WGS sequence"/>
</dbReference>
<keyword evidence="4" id="KW-1185">Reference proteome</keyword>
<feature type="coiled-coil region" evidence="1">
    <location>
        <begin position="363"/>
        <end position="390"/>
    </location>
</feature>
<reference evidence="3 4" key="1">
    <citation type="submission" date="2013-03" db="EMBL/GenBank/DDBJ databases">
        <title>The Genome Sequence of Capronia epimyces CBS 606.96.</title>
        <authorList>
            <consortium name="The Broad Institute Genomics Platform"/>
            <person name="Cuomo C."/>
            <person name="de Hoog S."/>
            <person name="Gorbushina A."/>
            <person name="Walker B."/>
            <person name="Young S.K."/>
            <person name="Zeng Q."/>
            <person name="Gargeya S."/>
            <person name="Fitzgerald M."/>
            <person name="Haas B."/>
            <person name="Abouelleil A."/>
            <person name="Allen A.W."/>
            <person name="Alvarado L."/>
            <person name="Arachchi H.M."/>
            <person name="Berlin A.M."/>
            <person name="Chapman S.B."/>
            <person name="Gainer-Dewar J."/>
            <person name="Goldberg J."/>
            <person name="Griggs A."/>
            <person name="Gujja S."/>
            <person name="Hansen M."/>
            <person name="Howarth C."/>
            <person name="Imamovic A."/>
            <person name="Ireland A."/>
            <person name="Larimer J."/>
            <person name="McCowan C."/>
            <person name="Murphy C."/>
            <person name="Pearson M."/>
            <person name="Poon T.W."/>
            <person name="Priest M."/>
            <person name="Roberts A."/>
            <person name="Saif S."/>
            <person name="Shea T."/>
            <person name="Sisk P."/>
            <person name="Sykes S."/>
            <person name="Wortman J."/>
            <person name="Nusbaum C."/>
            <person name="Birren B."/>
        </authorList>
    </citation>
    <scope>NUCLEOTIDE SEQUENCE [LARGE SCALE GENOMIC DNA]</scope>
    <source>
        <strain evidence="3 4">CBS 606.96</strain>
    </source>
</reference>
<feature type="region of interest" description="Disordered" evidence="2">
    <location>
        <begin position="1"/>
        <end position="59"/>
    </location>
</feature>
<evidence type="ECO:0000313" key="3">
    <source>
        <dbReference type="EMBL" id="EXJ91782.1"/>
    </source>
</evidence>
<keyword evidence="1" id="KW-0175">Coiled coil</keyword>
<evidence type="ECO:0000313" key="4">
    <source>
        <dbReference type="Proteomes" id="UP000019478"/>
    </source>
</evidence>
<name>W9YFW9_9EURO</name>
<evidence type="ECO:0000256" key="2">
    <source>
        <dbReference type="SAM" id="MobiDB-lite"/>
    </source>
</evidence>
<gene>
    <name evidence="3" type="ORF">A1O3_00332</name>
</gene>
<dbReference type="OrthoDB" id="5393654at2759"/>
<dbReference type="EMBL" id="AMGY01000001">
    <property type="protein sequence ID" value="EXJ91782.1"/>
    <property type="molecule type" value="Genomic_DNA"/>
</dbReference>
<organism evidence="3 4">
    <name type="scientific">Capronia epimyces CBS 606.96</name>
    <dbReference type="NCBI Taxonomy" id="1182542"/>
    <lineage>
        <taxon>Eukaryota</taxon>
        <taxon>Fungi</taxon>
        <taxon>Dikarya</taxon>
        <taxon>Ascomycota</taxon>
        <taxon>Pezizomycotina</taxon>
        <taxon>Eurotiomycetes</taxon>
        <taxon>Chaetothyriomycetidae</taxon>
        <taxon>Chaetothyriales</taxon>
        <taxon>Herpotrichiellaceae</taxon>
        <taxon>Capronia</taxon>
    </lineage>
</organism>
<comment type="caution">
    <text evidence="3">The sequence shown here is derived from an EMBL/GenBank/DDBJ whole genome shotgun (WGS) entry which is preliminary data.</text>
</comment>
<evidence type="ECO:0000256" key="1">
    <source>
        <dbReference type="SAM" id="Coils"/>
    </source>
</evidence>